<evidence type="ECO:0000256" key="4">
    <source>
        <dbReference type="ARBA" id="ARBA00023102"/>
    </source>
</evidence>
<evidence type="ECO:0000313" key="6">
    <source>
        <dbReference type="EMBL" id="SUZ99174.1"/>
    </source>
</evidence>
<dbReference type="InterPro" id="IPR020565">
    <property type="entry name" value="ImidazoleglycerP_deHydtase_CS"/>
</dbReference>
<dbReference type="InterPro" id="IPR020568">
    <property type="entry name" value="Ribosomal_Su5_D2-typ_SF"/>
</dbReference>
<reference evidence="6" key="1">
    <citation type="submission" date="2018-05" db="EMBL/GenBank/DDBJ databases">
        <authorList>
            <person name="Lanie J.A."/>
            <person name="Ng W.-L."/>
            <person name="Kazmierczak K.M."/>
            <person name="Andrzejewski T.M."/>
            <person name="Davidsen T.M."/>
            <person name="Wayne K.J."/>
            <person name="Tettelin H."/>
            <person name="Glass J.I."/>
            <person name="Rusch D."/>
            <person name="Podicherti R."/>
            <person name="Tsui H.-C.T."/>
            <person name="Winkler M.E."/>
        </authorList>
    </citation>
    <scope>NUCLEOTIDE SEQUENCE</scope>
</reference>
<dbReference type="GO" id="GO:0000105">
    <property type="term" value="P:L-histidine biosynthetic process"/>
    <property type="evidence" value="ECO:0007669"/>
    <property type="project" value="UniProtKB-UniPathway"/>
</dbReference>
<dbReference type="Pfam" id="PF00475">
    <property type="entry name" value="IGPD"/>
    <property type="match status" value="1"/>
</dbReference>
<dbReference type="Gene3D" id="3.30.230.40">
    <property type="entry name" value="Imidazole glycerol phosphate dehydratase, domain 1"/>
    <property type="match status" value="2"/>
</dbReference>
<dbReference type="GO" id="GO:0004424">
    <property type="term" value="F:imidazoleglycerol-phosphate dehydratase activity"/>
    <property type="evidence" value="ECO:0007669"/>
    <property type="project" value="InterPro"/>
</dbReference>
<evidence type="ECO:0000256" key="1">
    <source>
        <dbReference type="ARBA" id="ARBA00005047"/>
    </source>
</evidence>
<dbReference type="NCBIfam" id="NF002114">
    <property type="entry name" value="PRK00951.2-4"/>
    <property type="match status" value="1"/>
</dbReference>
<dbReference type="HAMAP" id="MF_00076">
    <property type="entry name" value="HisB"/>
    <property type="match status" value="1"/>
</dbReference>
<evidence type="ECO:0000256" key="5">
    <source>
        <dbReference type="ARBA" id="ARBA00023239"/>
    </source>
</evidence>
<dbReference type="InterPro" id="IPR038494">
    <property type="entry name" value="IGPD_sf"/>
</dbReference>
<protein>
    <recommendedName>
        <fullName evidence="2">Imidazoleglycerol-phosphate dehydratase</fullName>
    </recommendedName>
</protein>
<dbReference type="EMBL" id="UINC01002676">
    <property type="protein sequence ID" value="SUZ99174.1"/>
    <property type="molecule type" value="Genomic_DNA"/>
</dbReference>
<dbReference type="SUPFAM" id="SSF54211">
    <property type="entry name" value="Ribosomal protein S5 domain 2-like"/>
    <property type="match status" value="2"/>
</dbReference>
<keyword evidence="5" id="KW-0456">Lyase</keyword>
<dbReference type="PANTHER" id="PTHR23133">
    <property type="entry name" value="IMIDAZOLEGLYCEROL-PHOSPHATE DEHYDRATASE HIS7"/>
    <property type="match status" value="1"/>
</dbReference>
<gene>
    <name evidence="6" type="ORF">METZ01_LOCUS52028</name>
</gene>
<dbReference type="AlphaFoldDB" id="A0A381S6T8"/>
<dbReference type="PROSITE" id="PS00955">
    <property type="entry name" value="IGP_DEHYDRATASE_2"/>
    <property type="match status" value="1"/>
</dbReference>
<proteinExistence type="inferred from homology"/>
<dbReference type="InterPro" id="IPR000807">
    <property type="entry name" value="ImidazoleglycerolP_deHydtase"/>
</dbReference>
<evidence type="ECO:0000256" key="3">
    <source>
        <dbReference type="ARBA" id="ARBA00022605"/>
    </source>
</evidence>
<dbReference type="UniPathway" id="UPA00031">
    <property type="reaction ID" value="UER00011"/>
</dbReference>
<keyword evidence="4" id="KW-0368">Histidine biosynthesis</keyword>
<name>A0A381S6T8_9ZZZZ</name>
<comment type="pathway">
    <text evidence="1">Amino-acid biosynthesis; L-histidine biosynthesis; L-histidine from 5-phospho-alpha-D-ribose 1-diphosphate: step 6/9.</text>
</comment>
<dbReference type="PANTHER" id="PTHR23133:SF2">
    <property type="entry name" value="IMIDAZOLEGLYCEROL-PHOSPHATE DEHYDRATASE"/>
    <property type="match status" value="1"/>
</dbReference>
<sequence>MKRVSQSTRETQETKISVSVCLDGNGKYEIQTGNGMFDHLLAQIARHGLIDLTILAEGDIQVGWHHIVEDTAIVLGKAFKEAVSDGAGIVRMGHSYVPLDEALVLTVVDYSGRGYSVIDAPMTESDLGGLPADLIRHFMETLSREGGFNLHVRVLAGMNNHHIAEATFKSLARSLKAALSNDPRQEGAIASTKGTISQ</sequence>
<organism evidence="6">
    <name type="scientific">marine metagenome</name>
    <dbReference type="NCBI Taxonomy" id="408172"/>
    <lineage>
        <taxon>unclassified sequences</taxon>
        <taxon>metagenomes</taxon>
        <taxon>ecological metagenomes</taxon>
    </lineage>
</organism>
<dbReference type="FunFam" id="3.30.230.40:FF:000001">
    <property type="entry name" value="Imidazoleglycerol-phosphate dehydratase HisB"/>
    <property type="match status" value="1"/>
</dbReference>
<keyword evidence="3" id="KW-0028">Amino-acid biosynthesis</keyword>
<accession>A0A381S6T8</accession>
<dbReference type="FunFam" id="3.30.230.40:FF:000003">
    <property type="entry name" value="Imidazoleglycerol-phosphate dehydratase HisB"/>
    <property type="match status" value="1"/>
</dbReference>
<evidence type="ECO:0000256" key="2">
    <source>
        <dbReference type="ARBA" id="ARBA00016664"/>
    </source>
</evidence>